<evidence type="ECO:0000313" key="2">
    <source>
        <dbReference type="EMBL" id="KAJ4343549.1"/>
    </source>
</evidence>
<evidence type="ECO:0000256" key="1">
    <source>
        <dbReference type="SAM" id="Coils"/>
    </source>
</evidence>
<dbReference type="Proteomes" id="UP001140562">
    <property type="component" value="Unassembled WGS sequence"/>
</dbReference>
<name>A0A9W8X7Z3_9PLEO</name>
<keyword evidence="1" id="KW-0175">Coiled coil</keyword>
<keyword evidence="3" id="KW-1185">Reference proteome</keyword>
<reference evidence="2" key="1">
    <citation type="submission" date="2022-10" db="EMBL/GenBank/DDBJ databases">
        <title>Tapping the CABI collections for fungal endophytes: first genome assemblies for Collariella, Neodidymelliopsis, Ascochyta clinopodiicola, Didymella pomorum, Didymosphaeria variabile, Neocosmospora piperis and Neocucurbitaria cava.</title>
        <authorList>
            <person name="Hill R."/>
        </authorList>
    </citation>
    <scope>NUCLEOTIDE SEQUENCE</scope>
    <source>
        <strain evidence="2">IMI 360193</strain>
    </source>
</reference>
<protein>
    <submittedName>
        <fullName evidence="2">Uncharacterized protein</fullName>
    </submittedName>
</protein>
<comment type="caution">
    <text evidence="2">The sequence shown here is derived from an EMBL/GenBank/DDBJ whole genome shotgun (WGS) entry which is preliminary data.</text>
</comment>
<sequence length="198" mass="22863">MCLLGLSRIDRTLSANLKKHKDTLHTALAAEEAFDQPIIDELCYITAWCRTVLNDAVNELEAEEKRLAKDVFADRVIVDIFHDVCGDETPFPRRVYDNIAAVGDAYRAGQQGLDAFEQDLRRKWEEVSKMSKFKRKDFVLLARRKMVSIIGEVDKAREGCVEESKRLEKEIKMLQSTLKTKEELKDATEEWHEAQENM</sequence>
<dbReference type="AlphaFoldDB" id="A0A9W8X7Z3"/>
<evidence type="ECO:0000313" key="3">
    <source>
        <dbReference type="Proteomes" id="UP001140562"/>
    </source>
</evidence>
<organism evidence="2 3">
    <name type="scientific">Didymella glomerata</name>
    <dbReference type="NCBI Taxonomy" id="749621"/>
    <lineage>
        <taxon>Eukaryota</taxon>
        <taxon>Fungi</taxon>
        <taxon>Dikarya</taxon>
        <taxon>Ascomycota</taxon>
        <taxon>Pezizomycotina</taxon>
        <taxon>Dothideomycetes</taxon>
        <taxon>Pleosporomycetidae</taxon>
        <taxon>Pleosporales</taxon>
        <taxon>Pleosporineae</taxon>
        <taxon>Didymellaceae</taxon>
        <taxon>Didymella</taxon>
    </lineage>
</organism>
<dbReference type="OrthoDB" id="10481343at2759"/>
<dbReference type="EMBL" id="JAPEUV010000002">
    <property type="protein sequence ID" value="KAJ4343549.1"/>
    <property type="molecule type" value="Genomic_DNA"/>
</dbReference>
<feature type="coiled-coil region" evidence="1">
    <location>
        <begin position="157"/>
        <end position="184"/>
    </location>
</feature>
<proteinExistence type="predicted"/>
<accession>A0A9W8X7Z3</accession>
<gene>
    <name evidence="2" type="ORF">N0V87_000316</name>
</gene>